<dbReference type="AlphaFoldDB" id="Q12TS1"/>
<name>Q12TS1_METBU</name>
<protein>
    <recommendedName>
        <fullName evidence="3">PemK-like protein</fullName>
    </recommendedName>
</protein>
<reference evidence="2" key="1">
    <citation type="journal article" date="2009" name="ISME J.">
        <title>The genome sequence of the psychrophilic archaeon, Methanococcoides burtonii: the role of genome evolution in cold adaptation.</title>
        <authorList>
            <person name="Allen M.A."/>
            <person name="Lauro F.M."/>
            <person name="Williams T.J."/>
            <person name="Burg D."/>
            <person name="Siddiqui K.S."/>
            <person name="De Francisci D."/>
            <person name="Chong K.W."/>
            <person name="Pilak O."/>
            <person name="Chew H.H."/>
            <person name="De Maere M.Z."/>
            <person name="Ting L."/>
            <person name="Katrib M."/>
            <person name="Ng C."/>
            <person name="Sowers K.R."/>
            <person name="Galperin M.Y."/>
            <person name="Anderson I.J."/>
            <person name="Ivanova N."/>
            <person name="Dalin E."/>
            <person name="Martinez M."/>
            <person name="Lapidus A."/>
            <person name="Hauser L."/>
            <person name="Land M."/>
            <person name="Thomas T."/>
            <person name="Cavicchioli R."/>
        </authorList>
    </citation>
    <scope>NUCLEOTIDE SEQUENCE [LARGE SCALE GENOMIC DNA]</scope>
    <source>
        <strain evidence="2">DSM 6242 / NBRC 107633 / OCM 468 / ACE-M</strain>
    </source>
</reference>
<gene>
    <name evidence="1" type="ordered locus">Mbur_2298</name>
</gene>
<proteinExistence type="predicted"/>
<dbReference type="KEGG" id="mbu:Mbur_2298"/>
<dbReference type="Proteomes" id="UP000001979">
    <property type="component" value="Chromosome"/>
</dbReference>
<dbReference type="Gene3D" id="2.30.30.110">
    <property type="match status" value="1"/>
</dbReference>
<dbReference type="OrthoDB" id="90963at2157"/>
<organism evidence="1 2">
    <name type="scientific">Methanococcoides burtonii (strain DSM 6242 / NBRC 107633 / OCM 468 / ACE-M)</name>
    <dbReference type="NCBI Taxonomy" id="259564"/>
    <lineage>
        <taxon>Archaea</taxon>
        <taxon>Methanobacteriati</taxon>
        <taxon>Methanobacteriota</taxon>
        <taxon>Stenosarchaea group</taxon>
        <taxon>Methanomicrobia</taxon>
        <taxon>Methanosarcinales</taxon>
        <taxon>Methanosarcinaceae</taxon>
        <taxon>Methanococcoides</taxon>
    </lineage>
</organism>
<dbReference type="RefSeq" id="WP_011500290.1">
    <property type="nucleotide sequence ID" value="NC_007955.1"/>
</dbReference>
<dbReference type="EMBL" id="CP000300">
    <property type="protein sequence ID" value="ABE53155.1"/>
    <property type="molecule type" value="Genomic_DNA"/>
</dbReference>
<evidence type="ECO:0008006" key="3">
    <source>
        <dbReference type="Google" id="ProtNLM"/>
    </source>
</evidence>
<dbReference type="InterPro" id="IPR003477">
    <property type="entry name" value="PemK-like"/>
</dbReference>
<accession>Q12TS1</accession>
<sequence length="111" mass="12101">MGKITKGSIVVLPFPFSDLAAAKKRPSLVVVDLKGDDVILCPITSTHRGDGYDISLKSGDFIQGGLKHDSLIRSNRLFTATTDIIAYKVGDITNTKMKEVEDVLVKLITMH</sequence>
<dbReference type="STRING" id="259564.Mbur_2298"/>
<dbReference type="HOGENOM" id="CLU_121823_6_0_2"/>
<dbReference type="InterPro" id="IPR011067">
    <property type="entry name" value="Plasmid_toxin/cell-grow_inhib"/>
</dbReference>
<dbReference type="GeneID" id="3997251"/>
<evidence type="ECO:0000313" key="2">
    <source>
        <dbReference type="Proteomes" id="UP000001979"/>
    </source>
</evidence>
<dbReference type="GO" id="GO:0003677">
    <property type="term" value="F:DNA binding"/>
    <property type="evidence" value="ECO:0007669"/>
    <property type="project" value="InterPro"/>
</dbReference>
<keyword evidence="2" id="KW-1185">Reference proteome</keyword>
<dbReference type="Pfam" id="PF02452">
    <property type="entry name" value="PemK_toxin"/>
    <property type="match status" value="1"/>
</dbReference>
<evidence type="ECO:0000313" key="1">
    <source>
        <dbReference type="EMBL" id="ABE53155.1"/>
    </source>
</evidence>
<dbReference type="SUPFAM" id="SSF50118">
    <property type="entry name" value="Cell growth inhibitor/plasmid maintenance toxic component"/>
    <property type="match status" value="1"/>
</dbReference>